<organism evidence="10 11">
    <name type="scientific">Ferroplasma acidiphilum</name>
    <dbReference type="NCBI Taxonomy" id="74969"/>
    <lineage>
        <taxon>Archaea</taxon>
        <taxon>Methanobacteriati</taxon>
        <taxon>Thermoplasmatota</taxon>
        <taxon>Thermoplasmata</taxon>
        <taxon>Thermoplasmatales</taxon>
        <taxon>Ferroplasmaceae</taxon>
        <taxon>Ferroplasma</taxon>
    </lineage>
</organism>
<evidence type="ECO:0000256" key="1">
    <source>
        <dbReference type="ARBA" id="ARBA00004141"/>
    </source>
</evidence>
<dbReference type="OrthoDB" id="19110at2157"/>
<feature type="transmembrane region" description="Helical" evidence="8">
    <location>
        <begin position="288"/>
        <end position="318"/>
    </location>
</feature>
<dbReference type="PANTHER" id="PTHR31412:SF0">
    <property type="entry name" value="ZINC METALLOPROTEASE EGY1, CHLOROPLASTIC-RELATED"/>
    <property type="match status" value="1"/>
</dbReference>
<evidence type="ECO:0000256" key="2">
    <source>
        <dbReference type="ARBA" id="ARBA00022670"/>
    </source>
</evidence>
<evidence type="ECO:0000313" key="10">
    <source>
        <dbReference type="EMBL" id="ARD85415.1"/>
    </source>
</evidence>
<dbReference type="GeneID" id="31677058"/>
<keyword evidence="2 10" id="KW-0645">Protease</keyword>
<dbReference type="Proteomes" id="UP000192050">
    <property type="component" value="Chromosome"/>
</dbReference>
<reference evidence="10 11" key="1">
    <citation type="submission" date="2011-10" db="EMBL/GenBank/DDBJ databases">
        <title>Metabolic and evolutionary patterns in the extreme acidophile Ferroplasma acidiphilum.</title>
        <authorList>
            <person name="Golyshina O.V."/>
            <person name="Kozyavkin S.A."/>
            <person name="Tatusov R.L."/>
            <person name="Slesarev A.I."/>
            <person name="Golyshin P.N."/>
        </authorList>
    </citation>
    <scope>NUCLEOTIDE SEQUENCE [LARGE SCALE GENOMIC DNA]</scope>
    <source>
        <strain evidence="11">Y</strain>
    </source>
</reference>
<dbReference type="CDD" id="cd06160">
    <property type="entry name" value="S2P-M50_like_2"/>
    <property type="match status" value="1"/>
</dbReference>
<keyword evidence="6 8" id="KW-1133">Transmembrane helix</keyword>
<feature type="domain" description="Peptidase M50" evidence="9">
    <location>
        <begin position="131"/>
        <end position="283"/>
    </location>
</feature>
<feature type="transmembrane region" description="Helical" evidence="8">
    <location>
        <begin position="126"/>
        <end position="150"/>
    </location>
</feature>
<dbReference type="GO" id="GO:0006508">
    <property type="term" value="P:proteolysis"/>
    <property type="evidence" value="ECO:0007669"/>
    <property type="project" value="UniProtKB-KW"/>
</dbReference>
<evidence type="ECO:0000256" key="8">
    <source>
        <dbReference type="SAM" id="Phobius"/>
    </source>
</evidence>
<accession>A0A1V0N5P7</accession>
<keyword evidence="10" id="KW-0482">Metalloprotease</keyword>
<dbReference type="GO" id="GO:0016020">
    <property type="term" value="C:membrane"/>
    <property type="evidence" value="ECO:0007669"/>
    <property type="project" value="UniProtKB-SubCell"/>
</dbReference>
<dbReference type="RefSeq" id="WP_196795595.1">
    <property type="nucleotide sequence ID" value="NZ_CP015363.1"/>
</dbReference>
<dbReference type="EMBL" id="CP015363">
    <property type="protein sequence ID" value="ARD85415.1"/>
    <property type="molecule type" value="Genomic_DNA"/>
</dbReference>
<gene>
    <name evidence="10" type="ORF">FAD_1567</name>
</gene>
<dbReference type="GO" id="GO:0008237">
    <property type="term" value="F:metallopeptidase activity"/>
    <property type="evidence" value="ECO:0007669"/>
    <property type="project" value="UniProtKB-KW"/>
</dbReference>
<evidence type="ECO:0000256" key="6">
    <source>
        <dbReference type="ARBA" id="ARBA00022989"/>
    </source>
</evidence>
<name>A0A1V0N5P7_9ARCH</name>
<keyword evidence="11" id="KW-1185">Reference proteome</keyword>
<keyword evidence="5" id="KW-0809">Transit peptide</keyword>
<dbReference type="Pfam" id="PF02163">
    <property type="entry name" value="Peptidase_M50"/>
    <property type="match status" value="1"/>
</dbReference>
<dbReference type="AlphaFoldDB" id="A0A1V0N5P7"/>
<protein>
    <submittedName>
        <fullName evidence="10">S2P/M50-2 group multipass membrane metalloprotease</fullName>
    </submittedName>
</protein>
<dbReference type="KEGG" id="fai:FAD_1567"/>
<evidence type="ECO:0000313" key="11">
    <source>
        <dbReference type="Proteomes" id="UP000192050"/>
    </source>
</evidence>
<evidence type="ECO:0000256" key="4">
    <source>
        <dbReference type="ARBA" id="ARBA00022801"/>
    </source>
</evidence>
<evidence type="ECO:0000256" key="5">
    <source>
        <dbReference type="ARBA" id="ARBA00022946"/>
    </source>
</evidence>
<feature type="transmembrane region" description="Helical" evidence="8">
    <location>
        <begin position="192"/>
        <end position="214"/>
    </location>
</feature>
<dbReference type="InterPro" id="IPR008915">
    <property type="entry name" value="Peptidase_M50"/>
</dbReference>
<dbReference type="InterPro" id="IPR044838">
    <property type="entry name" value="EGY1-like"/>
</dbReference>
<feature type="transmembrane region" description="Helical" evidence="8">
    <location>
        <begin position="90"/>
        <end position="114"/>
    </location>
</feature>
<keyword evidence="7 8" id="KW-0472">Membrane</keyword>
<feature type="transmembrane region" description="Helical" evidence="8">
    <location>
        <begin position="162"/>
        <end position="180"/>
    </location>
</feature>
<keyword evidence="3 8" id="KW-0812">Transmembrane</keyword>
<feature type="transmembrane region" description="Helical" evidence="8">
    <location>
        <begin position="247"/>
        <end position="267"/>
    </location>
</feature>
<evidence type="ECO:0000259" key="9">
    <source>
        <dbReference type="Pfam" id="PF02163"/>
    </source>
</evidence>
<sequence length="359" mass="40331">MFQSVRVENENMDKVIDIVKSKINTYEVLANPASMKFLFFDSDNPDINTQFDELRKILVPMGYIPFLVLDVEHYVEVGIRPKASYRSNKVNLIMLILTLASTIYVGSIYASSFVHPGTFAEEYKLLYGFVFFSLPLMFILGIHETAHYIVARRYKVNASLPFFIPFPYLIGTFGAFVSLRDPVPTRKAMAEIGAAGPIAGFLAAVPLLFLAQYLEGIFKPIGNYIPFILNYPEIYHIFGIVEPSNVPIFPMVFAVWVGMFATAMNLIPAGQLDGGHIARGILGPRSYILGYIFIGFLFYLTITYHYIGWLFLALFVIFMGMAHPPALNDCEKISRVDIGIAVFCLVMFALTFTALPIKP</sequence>
<evidence type="ECO:0000256" key="7">
    <source>
        <dbReference type="ARBA" id="ARBA00023136"/>
    </source>
</evidence>
<comment type="subcellular location">
    <subcellularLocation>
        <location evidence="1">Membrane</location>
        <topology evidence="1">Multi-pass membrane protein</topology>
    </subcellularLocation>
</comment>
<proteinExistence type="predicted"/>
<evidence type="ECO:0000256" key="3">
    <source>
        <dbReference type="ARBA" id="ARBA00022692"/>
    </source>
</evidence>
<keyword evidence="4" id="KW-0378">Hydrolase</keyword>
<feature type="transmembrane region" description="Helical" evidence="8">
    <location>
        <begin position="338"/>
        <end position="357"/>
    </location>
</feature>
<dbReference type="PANTHER" id="PTHR31412">
    <property type="entry name" value="ZINC METALLOPROTEASE EGY1"/>
    <property type="match status" value="1"/>
</dbReference>
<dbReference type="STRING" id="74969.FAD_1567"/>